<reference evidence="1" key="1">
    <citation type="submission" date="2007-11" db="EMBL/GenBank/DDBJ databases">
        <authorList>
            <person name="Fulton L."/>
            <person name="Clifton S."/>
            <person name="Fulton B."/>
            <person name="Xu J."/>
            <person name="Minx P."/>
            <person name="Pepin K.H."/>
            <person name="Johnson M."/>
            <person name="Thiruvilangam P."/>
            <person name="Bhonagiri V."/>
            <person name="Nash W.E."/>
            <person name="Mardis E.R."/>
            <person name="Wilson R.K."/>
        </authorList>
    </citation>
    <scope>NUCLEOTIDE SEQUENCE [LARGE SCALE GENOMIC DNA]</scope>
    <source>
        <strain evidence="1">DSM 17241</strain>
    </source>
</reference>
<accession>B0PH07</accession>
<sequence length="49" mass="5520">MRILLSEEYAVSLAEKNAENASNASKTKYNMPLVLSKKKPTPEITYSIF</sequence>
<proteinExistence type="predicted"/>
<dbReference type="HOGENOM" id="CLU_3131636_0_0_9"/>
<evidence type="ECO:0000313" key="1">
    <source>
        <dbReference type="EMBL" id="EDS09254.1"/>
    </source>
</evidence>
<dbReference type="EMBL" id="ABGD02000030">
    <property type="protein sequence ID" value="EDS09254.1"/>
    <property type="molecule type" value="Genomic_DNA"/>
</dbReference>
<name>B0PH07_9FIRM</name>
<comment type="caution">
    <text evidence="1">The sequence shown here is derived from an EMBL/GenBank/DDBJ whole genome shotgun (WGS) entry which is preliminary data.</text>
</comment>
<organism evidence="1 2">
    <name type="scientific">Anaerotruncus colihominis DSM 17241</name>
    <dbReference type="NCBI Taxonomy" id="445972"/>
    <lineage>
        <taxon>Bacteria</taxon>
        <taxon>Bacillati</taxon>
        <taxon>Bacillota</taxon>
        <taxon>Clostridia</taxon>
        <taxon>Eubacteriales</taxon>
        <taxon>Oscillospiraceae</taxon>
        <taxon>Anaerotruncus</taxon>
    </lineage>
</organism>
<gene>
    <name evidence="1" type="ORF">ANACOL_04027</name>
</gene>
<evidence type="ECO:0000313" key="2">
    <source>
        <dbReference type="Proteomes" id="UP000003803"/>
    </source>
</evidence>
<dbReference type="Proteomes" id="UP000003803">
    <property type="component" value="Unassembled WGS sequence"/>
</dbReference>
<reference evidence="1" key="2">
    <citation type="submission" date="2013-09" db="EMBL/GenBank/DDBJ databases">
        <title>Draft genome sequence of Anaerotruncus colihominis(DSM 17241).</title>
        <authorList>
            <person name="Sudarsanam P."/>
            <person name="Ley R."/>
            <person name="Guruge J."/>
            <person name="Turnbaugh P.J."/>
            <person name="Mahowald M."/>
            <person name="Liep D."/>
            <person name="Gordon J."/>
        </authorList>
    </citation>
    <scope>NUCLEOTIDE SEQUENCE</scope>
    <source>
        <strain evidence="1">DSM 17241</strain>
    </source>
</reference>
<keyword evidence="2" id="KW-1185">Reference proteome</keyword>
<protein>
    <submittedName>
        <fullName evidence="1">Uncharacterized protein</fullName>
    </submittedName>
</protein>
<dbReference type="AlphaFoldDB" id="B0PH07"/>